<protein>
    <submittedName>
        <fullName evidence="1">Uncharacterized protein</fullName>
    </submittedName>
</protein>
<accession>T1GJK0</accession>
<sequence>MTLKNILFLPNVLWSNNSRFLAINFIMNSFNNTSFINIKVNFL</sequence>
<dbReference type="EMBL" id="CAQQ02173424">
    <property type="status" value="NOT_ANNOTATED_CDS"/>
    <property type="molecule type" value="Genomic_DNA"/>
</dbReference>
<organism evidence="1 2">
    <name type="scientific">Megaselia scalaris</name>
    <name type="common">Humpbacked fly</name>
    <name type="synonym">Phora scalaris</name>
    <dbReference type="NCBI Taxonomy" id="36166"/>
    <lineage>
        <taxon>Eukaryota</taxon>
        <taxon>Metazoa</taxon>
        <taxon>Ecdysozoa</taxon>
        <taxon>Arthropoda</taxon>
        <taxon>Hexapoda</taxon>
        <taxon>Insecta</taxon>
        <taxon>Pterygota</taxon>
        <taxon>Neoptera</taxon>
        <taxon>Endopterygota</taxon>
        <taxon>Diptera</taxon>
        <taxon>Brachycera</taxon>
        <taxon>Muscomorpha</taxon>
        <taxon>Platypezoidea</taxon>
        <taxon>Phoridae</taxon>
        <taxon>Megaseliini</taxon>
        <taxon>Megaselia</taxon>
    </lineage>
</organism>
<proteinExistence type="predicted"/>
<dbReference type="EnsemblMetazoa" id="MESCA003649-RA">
    <property type="protein sequence ID" value="MESCA003649-PA"/>
    <property type="gene ID" value="MESCA003649"/>
</dbReference>
<evidence type="ECO:0000313" key="1">
    <source>
        <dbReference type="EnsemblMetazoa" id="MESCA003649-PA"/>
    </source>
</evidence>
<reference evidence="1" key="2">
    <citation type="submission" date="2015-06" db="UniProtKB">
        <authorList>
            <consortium name="EnsemblMetazoa"/>
        </authorList>
    </citation>
    <scope>IDENTIFICATION</scope>
</reference>
<evidence type="ECO:0000313" key="2">
    <source>
        <dbReference type="Proteomes" id="UP000015102"/>
    </source>
</evidence>
<dbReference type="HOGENOM" id="CLU_3242720_0_0_1"/>
<keyword evidence="2" id="KW-1185">Reference proteome</keyword>
<dbReference type="Proteomes" id="UP000015102">
    <property type="component" value="Unassembled WGS sequence"/>
</dbReference>
<reference evidence="2" key="1">
    <citation type="submission" date="2013-02" db="EMBL/GenBank/DDBJ databases">
        <authorList>
            <person name="Hughes D."/>
        </authorList>
    </citation>
    <scope>NUCLEOTIDE SEQUENCE</scope>
    <source>
        <strain>Durham</strain>
        <strain evidence="2">NC isolate 2 -- Noor lab</strain>
    </source>
</reference>
<dbReference type="AlphaFoldDB" id="T1GJK0"/>
<name>T1GJK0_MEGSC</name>